<protein>
    <submittedName>
        <fullName evidence="9">Acyl-CoA dehydrogenase</fullName>
    </submittedName>
</protein>
<dbReference type="Gene3D" id="2.40.110.10">
    <property type="entry name" value="Butyryl-CoA Dehydrogenase, subunit A, domain 2"/>
    <property type="match status" value="1"/>
</dbReference>
<dbReference type="GO" id="GO:0016627">
    <property type="term" value="F:oxidoreductase activity, acting on the CH-CH group of donors"/>
    <property type="evidence" value="ECO:0007669"/>
    <property type="project" value="InterPro"/>
</dbReference>
<dbReference type="Pfam" id="PF00441">
    <property type="entry name" value="Acyl-CoA_dh_1"/>
    <property type="match status" value="2"/>
</dbReference>
<feature type="domain" description="Acyl-CoA dehydrogenase/oxidase N-terminal" evidence="8">
    <location>
        <begin position="6"/>
        <end position="117"/>
    </location>
</feature>
<dbReference type="SUPFAM" id="SSF56645">
    <property type="entry name" value="Acyl-CoA dehydrogenase NM domain-like"/>
    <property type="match status" value="2"/>
</dbReference>
<dbReference type="RefSeq" id="WP_144640003.1">
    <property type="nucleotide sequence ID" value="NZ_BNAX01000001.1"/>
</dbReference>
<organism evidence="9 10">
    <name type="scientific">Amycolatopsis acidiphila</name>
    <dbReference type="NCBI Taxonomy" id="715473"/>
    <lineage>
        <taxon>Bacteria</taxon>
        <taxon>Bacillati</taxon>
        <taxon>Actinomycetota</taxon>
        <taxon>Actinomycetes</taxon>
        <taxon>Pseudonocardiales</taxon>
        <taxon>Pseudonocardiaceae</taxon>
        <taxon>Amycolatopsis</taxon>
    </lineage>
</organism>
<dbReference type="InterPro" id="IPR013786">
    <property type="entry name" value="AcylCoA_DH/ox_N"/>
</dbReference>
<keyword evidence="3" id="KW-0285">Flavoprotein</keyword>
<evidence type="ECO:0000259" key="8">
    <source>
        <dbReference type="Pfam" id="PF02771"/>
    </source>
</evidence>
<dbReference type="EMBL" id="VJZA01000029">
    <property type="protein sequence ID" value="TVT21159.1"/>
    <property type="molecule type" value="Genomic_DNA"/>
</dbReference>
<evidence type="ECO:0000313" key="10">
    <source>
        <dbReference type="Proteomes" id="UP000318578"/>
    </source>
</evidence>
<proteinExistence type="inferred from homology"/>
<dbReference type="Pfam" id="PF02771">
    <property type="entry name" value="Acyl-CoA_dh_N"/>
    <property type="match status" value="1"/>
</dbReference>
<dbReference type="SUPFAM" id="SSF47203">
    <property type="entry name" value="Acyl-CoA dehydrogenase C-terminal domain-like"/>
    <property type="match status" value="2"/>
</dbReference>
<evidence type="ECO:0000256" key="2">
    <source>
        <dbReference type="ARBA" id="ARBA00009347"/>
    </source>
</evidence>
<evidence type="ECO:0000256" key="3">
    <source>
        <dbReference type="ARBA" id="ARBA00022630"/>
    </source>
</evidence>
<dbReference type="InterPro" id="IPR037069">
    <property type="entry name" value="AcylCoA_DH/ox_N_sf"/>
</dbReference>
<dbReference type="FunFam" id="2.40.110.10:FF:000011">
    <property type="entry name" value="Acyl-CoA dehydrogenase FadE34"/>
    <property type="match status" value="1"/>
</dbReference>
<keyword evidence="10" id="KW-1185">Reference proteome</keyword>
<comment type="cofactor">
    <cofactor evidence="1">
        <name>FAD</name>
        <dbReference type="ChEBI" id="CHEBI:57692"/>
    </cofactor>
</comment>
<comment type="caution">
    <text evidence="9">The sequence shown here is derived from an EMBL/GenBank/DDBJ whole genome shotgun (WGS) entry which is preliminary data.</text>
</comment>
<dbReference type="PANTHER" id="PTHR43292:SF4">
    <property type="entry name" value="ACYL-COA DEHYDROGENASE FADE34"/>
    <property type="match status" value="1"/>
</dbReference>
<evidence type="ECO:0000256" key="5">
    <source>
        <dbReference type="ARBA" id="ARBA00023002"/>
    </source>
</evidence>
<reference evidence="9 10" key="1">
    <citation type="submission" date="2019-07" db="EMBL/GenBank/DDBJ databases">
        <title>New species of Amycolatopsis and Streptomyces.</title>
        <authorList>
            <person name="Duangmal K."/>
            <person name="Teo W.F.A."/>
            <person name="Lipun K."/>
        </authorList>
    </citation>
    <scope>NUCLEOTIDE SEQUENCE [LARGE SCALE GENOMIC DNA]</scope>
    <source>
        <strain evidence="9 10">JCM 30562</strain>
    </source>
</reference>
<sequence>MGLPVTEEHVALAASVRDVLSDRDALGAARAALDSETVPGTPGFWKDVVQLGWLGLPVDEDYGGQGFGLPELAVVVEELGRVVAPGAFLPTALAITAIQFAATAEDRAVLLPELCGGAVSAAVGLHGDLRRDGDSVTGDAGPVFGGAGAEVLLLAVDDDVVLVRPGPRVTVAPVSDLDLTRRGTRVTCDGARADAVLSGARRTALVLARILAAAEAAGGARACTENAVAYARERVQFGRPVGSFQAVKHLCADMLVDVELATAAAWDAARAGVDGPEAELAAAVAAEVALGAFVRVAGRSLQVHGGIGFTWEHDAHLYLRRALTLRGAFGETADEVTGLTAAGVRRRPALELPPEAENYRQEVRDFAGKYRQAPENERRSLFVRSGYAFPHWPAPYGRSAGAVEQLVIEQELTGARKPELGIGSWILPTLLRHGTAEQVERWLWPSLEGELTWCQLFSEPGAGSDAAAISTRAKRADGGWVVTGQKVWTSAAERCNRGLATVRTDPDAAKHAGITALVVDLTAPGVTVRPLREITGAALFNEVFFDEVFVPDADVVGEVNAGWTVARATLGNERVSIGTGEHEFMPITRAFDALPADSGLRRDIGRLVAERQAMRLLSFRNAARAVAGGDPGPEGNITKLLSGEHQQRVADLLMRIGGSGAALDGDPALHHGVLFVRALTIAGGTSEVVRNQIAERVLGLPRERVDN</sequence>
<feature type="domain" description="Acyl-CoA dehydrogenase/oxidase C-terminal" evidence="6">
    <location>
        <begin position="203"/>
        <end position="331"/>
    </location>
</feature>
<dbReference type="Pfam" id="PF02770">
    <property type="entry name" value="Acyl-CoA_dh_M"/>
    <property type="match status" value="1"/>
</dbReference>
<gene>
    <name evidence="9" type="ORF">FNH06_18210</name>
</gene>
<dbReference type="InterPro" id="IPR046373">
    <property type="entry name" value="Acyl-CoA_Oxase/DH_mid-dom_sf"/>
</dbReference>
<dbReference type="InterPro" id="IPR009100">
    <property type="entry name" value="AcylCoA_DH/oxidase_NM_dom_sf"/>
</dbReference>
<evidence type="ECO:0000259" key="6">
    <source>
        <dbReference type="Pfam" id="PF00441"/>
    </source>
</evidence>
<dbReference type="PANTHER" id="PTHR43292">
    <property type="entry name" value="ACYL-COA DEHYDROGENASE"/>
    <property type="match status" value="1"/>
</dbReference>
<dbReference type="AlphaFoldDB" id="A0A558AA65"/>
<name>A0A558AA65_9PSEU</name>
<dbReference type="InterPro" id="IPR006091">
    <property type="entry name" value="Acyl-CoA_Oxase/DH_mid-dom"/>
</dbReference>
<dbReference type="InterPro" id="IPR052161">
    <property type="entry name" value="Mycobact_Acyl-CoA_DH"/>
</dbReference>
<evidence type="ECO:0000256" key="1">
    <source>
        <dbReference type="ARBA" id="ARBA00001974"/>
    </source>
</evidence>
<evidence type="ECO:0000313" key="9">
    <source>
        <dbReference type="EMBL" id="TVT21159.1"/>
    </source>
</evidence>
<keyword evidence="5" id="KW-0560">Oxidoreductase</keyword>
<dbReference type="InterPro" id="IPR036250">
    <property type="entry name" value="AcylCo_DH-like_C"/>
</dbReference>
<dbReference type="Gene3D" id="1.10.540.10">
    <property type="entry name" value="Acyl-CoA dehydrogenase/oxidase, N-terminal domain"/>
    <property type="match status" value="2"/>
</dbReference>
<dbReference type="GO" id="GO:0005886">
    <property type="term" value="C:plasma membrane"/>
    <property type="evidence" value="ECO:0007669"/>
    <property type="project" value="TreeGrafter"/>
</dbReference>
<comment type="similarity">
    <text evidence="2">Belongs to the acyl-CoA dehydrogenase family.</text>
</comment>
<dbReference type="Gene3D" id="1.20.140.10">
    <property type="entry name" value="Butyryl-CoA Dehydrogenase, subunit A, domain 3"/>
    <property type="match status" value="2"/>
</dbReference>
<dbReference type="OrthoDB" id="2431337at2"/>
<feature type="domain" description="Acyl-CoA oxidase/dehydrogenase middle" evidence="7">
    <location>
        <begin position="454"/>
        <end position="548"/>
    </location>
</feature>
<dbReference type="InterPro" id="IPR009075">
    <property type="entry name" value="AcylCo_DH/oxidase_C"/>
</dbReference>
<dbReference type="GO" id="GO:0050660">
    <property type="term" value="F:flavin adenine dinucleotide binding"/>
    <property type="evidence" value="ECO:0007669"/>
    <property type="project" value="InterPro"/>
</dbReference>
<evidence type="ECO:0000256" key="4">
    <source>
        <dbReference type="ARBA" id="ARBA00022827"/>
    </source>
</evidence>
<evidence type="ECO:0000259" key="7">
    <source>
        <dbReference type="Pfam" id="PF02770"/>
    </source>
</evidence>
<keyword evidence="4" id="KW-0274">FAD</keyword>
<dbReference type="Proteomes" id="UP000318578">
    <property type="component" value="Unassembled WGS sequence"/>
</dbReference>
<feature type="domain" description="Acyl-CoA dehydrogenase/oxidase C-terminal" evidence="6">
    <location>
        <begin position="560"/>
        <end position="698"/>
    </location>
</feature>
<accession>A0A558AA65</accession>